<dbReference type="SUPFAM" id="SSF52540">
    <property type="entry name" value="P-loop containing nucleoside triphosphate hydrolases"/>
    <property type="match status" value="1"/>
</dbReference>
<dbReference type="PROSITE" id="PS51419">
    <property type="entry name" value="RAB"/>
    <property type="match status" value="1"/>
</dbReference>
<keyword evidence="1" id="KW-0547">Nucleotide-binding</keyword>
<feature type="transmembrane region" description="Helical" evidence="3">
    <location>
        <begin position="20"/>
        <end position="41"/>
    </location>
</feature>
<evidence type="ECO:0000256" key="1">
    <source>
        <dbReference type="ARBA" id="ARBA00022741"/>
    </source>
</evidence>
<name>A0ABR1PT20_9PEZI</name>
<evidence type="ECO:0000256" key="2">
    <source>
        <dbReference type="ARBA" id="ARBA00023134"/>
    </source>
</evidence>
<gene>
    <name evidence="4" type="ORF">PG986_014464</name>
</gene>
<dbReference type="InterPro" id="IPR020849">
    <property type="entry name" value="Small_GTPase_Ras-type"/>
</dbReference>
<protein>
    <submittedName>
        <fullName evidence="4">Ras GTPase</fullName>
    </submittedName>
</protein>
<dbReference type="PANTHER" id="PTHR24070">
    <property type="entry name" value="RAS, DI-RAS, AND RHEB FAMILY MEMBERS OF SMALL GTPASE SUPERFAMILY"/>
    <property type="match status" value="1"/>
</dbReference>
<dbReference type="EMBL" id="JAQQWE010000010">
    <property type="protein sequence ID" value="KAK7937596.1"/>
    <property type="molecule type" value="Genomic_DNA"/>
</dbReference>
<dbReference type="Proteomes" id="UP001391051">
    <property type="component" value="Unassembled WGS sequence"/>
</dbReference>
<organism evidence="4 5">
    <name type="scientific">Apiospora aurea</name>
    <dbReference type="NCBI Taxonomy" id="335848"/>
    <lineage>
        <taxon>Eukaryota</taxon>
        <taxon>Fungi</taxon>
        <taxon>Dikarya</taxon>
        <taxon>Ascomycota</taxon>
        <taxon>Pezizomycotina</taxon>
        <taxon>Sordariomycetes</taxon>
        <taxon>Xylariomycetidae</taxon>
        <taxon>Amphisphaeriales</taxon>
        <taxon>Apiosporaceae</taxon>
        <taxon>Apiospora</taxon>
    </lineage>
</organism>
<evidence type="ECO:0000313" key="5">
    <source>
        <dbReference type="Proteomes" id="UP001391051"/>
    </source>
</evidence>
<keyword evidence="3" id="KW-0472">Membrane</keyword>
<dbReference type="InterPro" id="IPR027417">
    <property type="entry name" value="P-loop_NTPase"/>
</dbReference>
<dbReference type="SMART" id="SM00174">
    <property type="entry name" value="RHO"/>
    <property type="match status" value="1"/>
</dbReference>
<dbReference type="SMART" id="SM00173">
    <property type="entry name" value="RAS"/>
    <property type="match status" value="1"/>
</dbReference>
<reference evidence="4 5" key="1">
    <citation type="submission" date="2023-01" db="EMBL/GenBank/DDBJ databases">
        <title>Analysis of 21 Apiospora genomes using comparative genomics revels a genus with tremendous synthesis potential of carbohydrate active enzymes and secondary metabolites.</title>
        <authorList>
            <person name="Sorensen T."/>
        </authorList>
    </citation>
    <scope>NUCLEOTIDE SEQUENCE [LARGE SCALE GENOMIC DNA]</scope>
    <source>
        <strain evidence="4 5">CBS 24483</strain>
    </source>
</reference>
<dbReference type="RefSeq" id="XP_066692924.1">
    <property type="nucleotide sequence ID" value="XM_066850686.1"/>
</dbReference>
<dbReference type="InterPro" id="IPR001806">
    <property type="entry name" value="Small_GTPase"/>
</dbReference>
<keyword evidence="5" id="KW-1185">Reference proteome</keyword>
<sequence length="262" mass="29885">MDSHSVDRLIFWVTYHTFRGPAASAILFFICALSFAVLLHVGRRRIRYSFPQVDLEKGYIICSSAEYLPRSEPVLSEKTALPCCRNEGRHNTPLISLWFCWAIHASESRHSWRGMRTANRSGHVTLEIKDTAGIDSYHTLRDEAIRNGNCFMLVFDVRKKASFDYLEPIAANIRSRHGDKWPILFVGNWASENDYRTVTKEKGKELAQKFGGEYMELSESDDVGVVFSAALPQRNKGLRALFRMCIASIASLWFGQVPRRSS</sequence>
<accession>A0ABR1PT20</accession>
<evidence type="ECO:0000313" key="4">
    <source>
        <dbReference type="EMBL" id="KAK7937596.1"/>
    </source>
</evidence>
<proteinExistence type="predicted"/>
<evidence type="ECO:0000256" key="3">
    <source>
        <dbReference type="SAM" id="Phobius"/>
    </source>
</evidence>
<comment type="caution">
    <text evidence="4">The sequence shown here is derived from an EMBL/GenBank/DDBJ whole genome shotgun (WGS) entry which is preliminary data.</text>
</comment>
<dbReference type="GeneID" id="92083748"/>
<dbReference type="SMART" id="SM00175">
    <property type="entry name" value="RAB"/>
    <property type="match status" value="1"/>
</dbReference>
<dbReference type="Gene3D" id="3.40.50.300">
    <property type="entry name" value="P-loop containing nucleotide triphosphate hydrolases"/>
    <property type="match status" value="1"/>
</dbReference>
<keyword evidence="3" id="KW-0812">Transmembrane</keyword>
<keyword evidence="3" id="KW-1133">Transmembrane helix</keyword>
<keyword evidence="2" id="KW-0342">GTP-binding</keyword>
<dbReference type="PROSITE" id="PS51421">
    <property type="entry name" value="RAS"/>
    <property type="match status" value="1"/>
</dbReference>
<dbReference type="Pfam" id="PF00071">
    <property type="entry name" value="Ras"/>
    <property type="match status" value="1"/>
</dbReference>